<feature type="transmembrane region" description="Helical" evidence="1">
    <location>
        <begin position="30"/>
        <end position="55"/>
    </location>
</feature>
<name>A0ABS5HSD3_9RHOB</name>
<accession>A0ABS5HSD3</accession>
<protein>
    <submittedName>
        <fullName evidence="2">Uncharacterized protein</fullName>
    </submittedName>
</protein>
<keyword evidence="3" id="KW-1185">Reference proteome</keyword>
<comment type="caution">
    <text evidence="2">The sequence shown here is derived from an EMBL/GenBank/DDBJ whole genome shotgun (WGS) entry which is preliminary data.</text>
</comment>
<keyword evidence="1" id="KW-0472">Membrane</keyword>
<organism evidence="2 3">
    <name type="scientific">Thalassovita aquimarina</name>
    <dbReference type="NCBI Taxonomy" id="2785917"/>
    <lineage>
        <taxon>Bacteria</taxon>
        <taxon>Pseudomonadati</taxon>
        <taxon>Pseudomonadota</taxon>
        <taxon>Alphaproteobacteria</taxon>
        <taxon>Rhodobacterales</taxon>
        <taxon>Roseobacteraceae</taxon>
        <taxon>Thalassovita</taxon>
    </lineage>
</organism>
<evidence type="ECO:0000313" key="3">
    <source>
        <dbReference type="Proteomes" id="UP001195941"/>
    </source>
</evidence>
<dbReference type="RefSeq" id="WP_212701407.1">
    <property type="nucleotide sequence ID" value="NZ_JADMKU010000010.1"/>
</dbReference>
<evidence type="ECO:0000256" key="1">
    <source>
        <dbReference type="SAM" id="Phobius"/>
    </source>
</evidence>
<dbReference type="EMBL" id="JADMKU010000010">
    <property type="protein sequence ID" value="MBR9651891.1"/>
    <property type="molecule type" value="Genomic_DNA"/>
</dbReference>
<keyword evidence="1" id="KW-1133">Transmembrane helix</keyword>
<keyword evidence="1" id="KW-0812">Transmembrane</keyword>
<proteinExistence type="predicted"/>
<reference evidence="2 3" key="1">
    <citation type="journal article" date="2021" name="Arch. Microbiol.">
        <title>Thalassobius aquimarinus sp. nov., isolated from the Sea of Japan seashore.</title>
        <authorList>
            <person name="Kurilenko V.V."/>
            <person name="Romanenko L.A."/>
            <person name="Chernysheva N.Y."/>
            <person name="Velansky P.V."/>
            <person name="Tekutyeva L.A."/>
            <person name="Isaeva M.P."/>
            <person name="Mikhailov V.V."/>
        </authorList>
    </citation>
    <scope>NUCLEOTIDE SEQUENCE [LARGE SCALE GENOMIC DNA]</scope>
    <source>
        <strain evidence="2 3">KMM 8518</strain>
    </source>
</reference>
<sequence>MSDPTADDLKARLNALATDSKTLRKPPQRISIGTAILAAGFISLGTGMSVGYAIAPAAAQSSVLIEKSGWEWLVLEIAQKHDVLPNAAERILTKKLGLQYEKGVLMHP</sequence>
<dbReference type="Proteomes" id="UP001195941">
    <property type="component" value="Unassembled WGS sequence"/>
</dbReference>
<gene>
    <name evidence="2" type="ORF">IT775_12245</name>
</gene>
<evidence type="ECO:0000313" key="2">
    <source>
        <dbReference type="EMBL" id="MBR9651891.1"/>
    </source>
</evidence>